<evidence type="ECO:0000256" key="3">
    <source>
        <dbReference type="ARBA" id="ARBA00022692"/>
    </source>
</evidence>
<comment type="function">
    <text evidence="9">Catalyzes the reduction of all-trans-retinal to all-trans-retinol in the presence of NADPH.</text>
</comment>
<keyword evidence="7" id="KW-0443">Lipid metabolism</keyword>
<dbReference type="CDD" id="cd05339">
    <property type="entry name" value="17beta-HSDXI-like_SDR_c"/>
    <property type="match status" value="1"/>
</dbReference>
<dbReference type="PROSITE" id="PS00061">
    <property type="entry name" value="ADH_SHORT"/>
    <property type="match status" value="1"/>
</dbReference>
<dbReference type="FunCoup" id="A0A7R8UGG8">
    <property type="interactions" value="3"/>
</dbReference>
<dbReference type="AlphaFoldDB" id="A0A7R8UGG8"/>
<comment type="similarity">
    <text evidence="2 12">Belongs to the short-chain dehydrogenases/reductases (SDR) family.</text>
</comment>
<dbReference type="InParanoid" id="A0A7R8UGG8"/>
<evidence type="ECO:0000256" key="9">
    <source>
        <dbReference type="ARBA" id="ARBA00059620"/>
    </source>
</evidence>
<sequence>MAMVKNDNDTTGRVYQKVVQIVEILVLFIKIFTEIFISTVKLFLGEKQKDVSGEIVLITGTGHGIGRELALQYAALGATVICVDINEAGNKETVREANSQGEGEAFGYVCDVSKREQVLEVARKVQKEVGSVSVLINNAGIMPTHSLEQHTPEEIRRVFDINVLSHFWTLEAFLPDMREKNRGHVVSISSIAGHVGLSNLVPYCASKFAVRGLLEALHEEYREKGITCIKTTCVSPYMVNTGLCKKPKVKFPGILGLQDPKDVASAIIEAQRKDLKDITIPLGLYQFGSFCRLFPVKCQLLIKDYIDSGVESDL</sequence>
<evidence type="ECO:0000313" key="14">
    <source>
        <dbReference type="EMBL" id="CAD7079582.1"/>
    </source>
</evidence>
<dbReference type="EMBL" id="LR899009">
    <property type="protein sequence ID" value="CAD7079582.1"/>
    <property type="molecule type" value="Genomic_DNA"/>
</dbReference>
<keyword evidence="3 13" id="KW-0812">Transmembrane</keyword>
<feature type="transmembrane region" description="Helical" evidence="13">
    <location>
        <begin position="20"/>
        <end position="44"/>
    </location>
</feature>
<dbReference type="Pfam" id="PF00106">
    <property type="entry name" value="adh_short"/>
    <property type="match status" value="1"/>
</dbReference>
<evidence type="ECO:0000256" key="7">
    <source>
        <dbReference type="ARBA" id="ARBA00023098"/>
    </source>
</evidence>
<keyword evidence="6" id="KW-0560">Oxidoreductase</keyword>
<evidence type="ECO:0000256" key="12">
    <source>
        <dbReference type="RuleBase" id="RU000363"/>
    </source>
</evidence>
<evidence type="ECO:0000313" key="15">
    <source>
        <dbReference type="Proteomes" id="UP000594454"/>
    </source>
</evidence>
<gene>
    <name evidence="14" type="ORF">HERILL_LOCUS2794</name>
</gene>
<dbReference type="OrthoDB" id="5840532at2759"/>
<dbReference type="PRINTS" id="PR00080">
    <property type="entry name" value="SDRFAMILY"/>
</dbReference>
<accession>A0A7R8UGG8</accession>
<evidence type="ECO:0000256" key="8">
    <source>
        <dbReference type="ARBA" id="ARBA00023136"/>
    </source>
</evidence>
<reference evidence="14 15" key="1">
    <citation type="submission" date="2020-11" db="EMBL/GenBank/DDBJ databases">
        <authorList>
            <person name="Wallbank WR R."/>
            <person name="Pardo Diaz C."/>
            <person name="Kozak K."/>
            <person name="Martin S."/>
            <person name="Jiggins C."/>
            <person name="Moest M."/>
            <person name="Warren A I."/>
            <person name="Generalovic N T."/>
            <person name="Byers J.R.P. K."/>
            <person name="Montejo-Kovacevich G."/>
            <person name="Yen C E."/>
        </authorList>
    </citation>
    <scope>NUCLEOTIDE SEQUENCE [LARGE SCALE GENOMIC DNA]</scope>
</reference>
<dbReference type="GO" id="GO:0016020">
    <property type="term" value="C:membrane"/>
    <property type="evidence" value="ECO:0007669"/>
    <property type="project" value="UniProtKB-SubCell"/>
</dbReference>
<proteinExistence type="inferred from homology"/>
<dbReference type="Gene3D" id="3.40.50.720">
    <property type="entry name" value="NAD(P)-binding Rossmann-like Domain"/>
    <property type="match status" value="1"/>
</dbReference>
<dbReference type="GO" id="GO:0052650">
    <property type="term" value="F:all-trans-retinol dehydrogenase (NADP+) activity"/>
    <property type="evidence" value="ECO:0007669"/>
    <property type="project" value="UniProtKB-ARBA"/>
</dbReference>
<dbReference type="InterPro" id="IPR036291">
    <property type="entry name" value="NAD(P)-bd_dom_sf"/>
</dbReference>
<dbReference type="FunFam" id="3.40.50.720:FF:000131">
    <property type="entry name" value="Short-chain dehydrogenase/reductase 3"/>
    <property type="match status" value="1"/>
</dbReference>
<evidence type="ECO:0000256" key="6">
    <source>
        <dbReference type="ARBA" id="ARBA00023002"/>
    </source>
</evidence>
<name>A0A7R8UGG8_HERIL</name>
<dbReference type="PANTHER" id="PTHR24322:SF736">
    <property type="entry name" value="RETINOL DEHYDROGENASE 10"/>
    <property type="match status" value="1"/>
</dbReference>
<protein>
    <recommendedName>
        <fullName evidence="10">Short-chain dehydrogenase/reductase 3</fullName>
    </recommendedName>
    <alternativeName>
        <fullName evidence="11">Retinal short-chain dehydrogenase/reductase 1</fullName>
    </alternativeName>
</protein>
<dbReference type="GO" id="GO:0005811">
    <property type="term" value="C:lipid droplet"/>
    <property type="evidence" value="ECO:0007669"/>
    <property type="project" value="TreeGrafter"/>
</dbReference>
<keyword evidence="8 13" id="KW-0472">Membrane</keyword>
<dbReference type="SUPFAM" id="SSF51735">
    <property type="entry name" value="NAD(P)-binding Rossmann-fold domains"/>
    <property type="match status" value="1"/>
</dbReference>
<evidence type="ECO:0000256" key="2">
    <source>
        <dbReference type="ARBA" id="ARBA00006484"/>
    </source>
</evidence>
<dbReference type="InterPro" id="IPR002347">
    <property type="entry name" value="SDR_fam"/>
</dbReference>
<keyword evidence="5 13" id="KW-1133">Transmembrane helix</keyword>
<organism evidence="14 15">
    <name type="scientific">Hermetia illucens</name>
    <name type="common">Black soldier fly</name>
    <dbReference type="NCBI Taxonomy" id="343691"/>
    <lineage>
        <taxon>Eukaryota</taxon>
        <taxon>Metazoa</taxon>
        <taxon>Ecdysozoa</taxon>
        <taxon>Arthropoda</taxon>
        <taxon>Hexapoda</taxon>
        <taxon>Insecta</taxon>
        <taxon>Pterygota</taxon>
        <taxon>Neoptera</taxon>
        <taxon>Endopterygota</taxon>
        <taxon>Diptera</taxon>
        <taxon>Brachycera</taxon>
        <taxon>Stratiomyomorpha</taxon>
        <taxon>Stratiomyidae</taxon>
        <taxon>Hermetiinae</taxon>
        <taxon>Hermetia</taxon>
    </lineage>
</organism>
<evidence type="ECO:0000256" key="13">
    <source>
        <dbReference type="SAM" id="Phobius"/>
    </source>
</evidence>
<comment type="subcellular location">
    <subcellularLocation>
        <location evidence="1">Membrane</location>
        <topology evidence="1">Multi-pass membrane protein</topology>
    </subcellularLocation>
</comment>
<keyword evidence="15" id="KW-1185">Reference proteome</keyword>
<evidence type="ECO:0000256" key="1">
    <source>
        <dbReference type="ARBA" id="ARBA00004141"/>
    </source>
</evidence>
<evidence type="ECO:0000256" key="10">
    <source>
        <dbReference type="ARBA" id="ARBA00068717"/>
    </source>
</evidence>
<dbReference type="InterPro" id="IPR020904">
    <property type="entry name" value="Sc_DH/Rdtase_CS"/>
</dbReference>
<evidence type="ECO:0000256" key="5">
    <source>
        <dbReference type="ARBA" id="ARBA00022989"/>
    </source>
</evidence>
<keyword evidence="4" id="KW-0521">NADP</keyword>
<dbReference type="PANTHER" id="PTHR24322">
    <property type="entry name" value="PKSB"/>
    <property type="match status" value="1"/>
</dbReference>
<dbReference type="PRINTS" id="PR00081">
    <property type="entry name" value="GDHRDH"/>
</dbReference>
<dbReference type="OMA" id="GHIICLS"/>
<evidence type="ECO:0000256" key="4">
    <source>
        <dbReference type="ARBA" id="ARBA00022857"/>
    </source>
</evidence>
<dbReference type="Proteomes" id="UP000594454">
    <property type="component" value="Chromosome 1"/>
</dbReference>
<evidence type="ECO:0000256" key="11">
    <source>
        <dbReference type="ARBA" id="ARBA00082544"/>
    </source>
</evidence>